<reference evidence="6 7" key="1">
    <citation type="submission" date="2019-06" db="EMBL/GenBank/DDBJ databases">
        <authorList>
            <person name="Rodrigo-Torres L."/>
            <person name="Arahal R. D."/>
            <person name="Lucena T."/>
        </authorList>
    </citation>
    <scope>NUCLEOTIDE SEQUENCE [LARGE SCALE GENOMIC DNA]</scope>
    <source>
        <strain evidence="6 7">SB0023/3</strain>
    </source>
</reference>
<evidence type="ECO:0000256" key="3">
    <source>
        <dbReference type="PROSITE-ProRule" id="PRU00284"/>
    </source>
</evidence>
<feature type="region of interest" description="Disordered" evidence="4">
    <location>
        <begin position="1"/>
        <end position="39"/>
    </location>
</feature>
<dbReference type="SUPFAM" id="SSF58104">
    <property type="entry name" value="Methyl-accepting chemotaxis protein (MCP) signaling domain"/>
    <property type="match status" value="1"/>
</dbReference>
<proteinExistence type="inferred from homology"/>
<keyword evidence="1 3" id="KW-0807">Transducer</keyword>
<accession>A0A509E8B9</accession>
<dbReference type="SMART" id="SM00283">
    <property type="entry name" value="MA"/>
    <property type="match status" value="1"/>
</dbReference>
<organism evidence="6 7">
    <name type="scientific">Methylobacterium symbioticum</name>
    <dbReference type="NCBI Taxonomy" id="2584084"/>
    <lineage>
        <taxon>Bacteria</taxon>
        <taxon>Pseudomonadati</taxon>
        <taxon>Pseudomonadota</taxon>
        <taxon>Alphaproteobacteria</taxon>
        <taxon>Hyphomicrobiales</taxon>
        <taxon>Methylobacteriaceae</taxon>
        <taxon>Methylobacterium</taxon>
    </lineage>
</organism>
<gene>
    <name evidence="6" type="primary">mcpS_1</name>
    <name evidence="6" type="ORF">MET9862_01009</name>
</gene>
<name>A0A509E8B9_9HYPH</name>
<dbReference type="InterPro" id="IPR004090">
    <property type="entry name" value="Chemotax_Me-accpt_rcpt"/>
</dbReference>
<dbReference type="EMBL" id="CABFPH010000009">
    <property type="protein sequence ID" value="VUD70441.1"/>
    <property type="molecule type" value="Genomic_DNA"/>
</dbReference>
<dbReference type="PRINTS" id="PR00260">
    <property type="entry name" value="CHEMTRNSDUCR"/>
</dbReference>
<feature type="domain" description="Methyl-accepting transducer" evidence="5">
    <location>
        <begin position="46"/>
        <end position="282"/>
    </location>
</feature>
<sequence length="418" mass="42516">MFALFRGGRPAELPPVTAPLPSESPAETAPSAREPHPMDDPAVLKLQAGLSAAASEAGTSIGWITHDSAQMAEQARLIAAASEELAATTSEVAARSQASAETAERARAGIAECAADMRLAGERMQVIQERASEIGGCLDGFAAAARRIEEMASAIAAISAQTNLLALNATIEAARAGEAGRGFAVVAGEVKALSAQTAKATDEIRARLGALQGELAAMQGAVDQSRTAVAAGSEVMARANHRVEAESAAVATAASEMRAMAAIMDQQIAATGEIASSVGNIASGIDKSRREIGDAIGRLDSLEGMSRTLLDRYAGDPLVLRLGRLPADCASWRRRLASALVGLLPVAEAAAVAVRPDPALPGPVHAALSAANARAEAMLGHIRAAAWGEAAGAFTDFEARIADTLKAAEAAIPTAAAA</sequence>
<dbReference type="PROSITE" id="PS50111">
    <property type="entry name" value="CHEMOTAXIS_TRANSDUC_2"/>
    <property type="match status" value="1"/>
</dbReference>
<dbReference type="Pfam" id="PF00015">
    <property type="entry name" value="MCPsignal"/>
    <property type="match status" value="1"/>
</dbReference>
<evidence type="ECO:0000256" key="1">
    <source>
        <dbReference type="ARBA" id="ARBA00023224"/>
    </source>
</evidence>
<protein>
    <submittedName>
        <fullName evidence="6">Methyl-accepting chemotaxis protein McpS</fullName>
    </submittedName>
</protein>
<dbReference type="AlphaFoldDB" id="A0A509E8B9"/>
<dbReference type="Proteomes" id="UP000410984">
    <property type="component" value="Unassembled WGS sequence"/>
</dbReference>
<evidence type="ECO:0000256" key="2">
    <source>
        <dbReference type="ARBA" id="ARBA00029447"/>
    </source>
</evidence>
<dbReference type="GO" id="GO:0004888">
    <property type="term" value="F:transmembrane signaling receptor activity"/>
    <property type="evidence" value="ECO:0007669"/>
    <property type="project" value="InterPro"/>
</dbReference>
<dbReference type="Gene3D" id="1.10.287.950">
    <property type="entry name" value="Methyl-accepting chemotaxis protein"/>
    <property type="match status" value="1"/>
</dbReference>
<dbReference type="GO" id="GO:0007165">
    <property type="term" value="P:signal transduction"/>
    <property type="evidence" value="ECO:0007669"/>
    <property type="project" value="UniProtKB-KW"/>
</dbReference>
<dbReference type="GO" id="GO:0006935">
    <property type="term" value="P:chemotaxis"/>
    <property type="evidence" value="ECO:0007669"/>
    <property type="project" value="InterPro"/>
</dbReference>
<dbReference type="GO" id="GO:0016020">
    <property type="term" value="C:membrane"/>
    <property type="evidence" value="ECO:0007669"/>
    <property type="project" value="InterPro"/>
</dbReference>
<comment type="similarity">
    <text evidence="2">Belongs to the methyl-accepting chemotaxis (MCP) protein family.</text>
</comment>
<dbReference type="PANTHER" id="PTHR32089">
    <property type="entry name" value="METHYL-ACCEPTING CHEMOTAXIS PROTEIN MCPB"/>
    <property type="match status" value="1"/>
</dbReference>
<keyword evidence="7" id="KW-1185">Reference proteome</keyword>
<evidence type="ECO:0000256" key="4">
    <source>
        <dbReference type="SAM" id="MobiDB-lite"/>
    </source>
</evidence>
<evidence type="ECO:0000313" key="7">
    <source>
        <dbReference type="Proteomes" id="UP000410984"/>
    </source>
</evidence>
<dbReference type="PANTHER" id="PTHR32089:SF112">
    <property type="entry name" value="LYSOZYME-LIKE PROTEIN-RELATED"/>
    <property type="match status" value="1"/>
</dbReference>
<dbReference type="InterPro" id="IPR004089">
    <property type="entry name" value="MCPsignal_dom"/>
</dbReference>
<dbReference type="OrthoDB" id="4514964at2"/>
<evidence type="ECO:0000259" key="5">
    <source>
        <dbReference type="PROSITE" id="PS50111"/>
    </source>
</evidence>
<evidence type="ECO:0000313" key="6">
    <source>
        <dbReference type="EMBL" id="VUD70441.1"/>
    </source>
</evidence>